<dbReference type="InterPro" id="IPR012875">
    <property type="entry name" value="SDHF4"/>
</dbReference>
<dbReference type="PANTHER" id="PTHR28524">
    <property type="entry name" value="SUCCINATE DEHYDROGENASE ASSEMBLY FACTOR 4, MITOCHONDRIAL"/>
    <property type="match status" value="1"/>
</dbReference>
<feature type="non-terminal residue" evidence="4">
    <location>
        <position position="1"/>
    </location>
</feature>
<sequence length="113" mass="12091">RSSCLLISMLRRLSSMAARAQCRCHSTPSSSSGGAAGQGGIAGSRKGQMAPASPEVVAKKTPKGKLDNPELFDEDGWPKRRIVNEETGEIGGPQGPEPTRYGDWERKGRCSDF</sequence>
<comment type="caution">
    <text evidence="4">The sequence shown here is derived from an EMBL/GenBank/DDBJ whole genome shotgun (WGS) entry which is preliminary data.</text>
</comment>
<dbReference type="PANTHER" id="PTHR28524:SF3">
    <property type="entry name" value="SUCCINATE DEHYDROGENASE ASSEMBLY FACTOR 4, MITOCHONDRIAL"/>
    <property type="match status" value="1"/>
</dbReference>
<organism evidence="4 5">
    <name type="scientific">Pristionchus mayeri</name>
    <dbReference type="NCBI Taxonomy" id="1317129"/>
    <lineage>
        <taxon>Eukaryota</taxon>
        <taxon>Metazoa</taxon>
        <taxon>Ecdysozoa</taxon>
        <taxon>Nematoda</taxon>
        <taxon>Chromadorea</taxon>
        <taxon>Rhabditida</taxon>
        <taxon>Rhabditina</taxon>
        <taxon>Diplogasteromorpha</taxon>
        <taxon>Diplogasteroidea</taxon>
        <taxon>Neodiplogasteridae</taxon>
        <taxon>Pristionchus</taxon>
    </lineage>
</organism>
<name>A0AAN5CWB3_9BILA</name>
<evidence type="ECO:0000313" key="4">
    <source>
        <dbReference type="EMBL" id="GMR51369.1"/>
    </source>
</evidence>
<dbReference type="EMBL" id="BTRK01000005">
    <property type="protein sequence ID" value="GMR51369.1"/>
    <property type="molecule type" value="Genomic_DNA"/>
</dbReference>
<dbReference type="Pfam" id="PF07896">
    <property type="entry name" value="DUF1674"/>
    <property type="match status" value="1"/>
</dbReference>
<comment type="similarity">
    <text evidence="1">Belongs to the SDHAF4 family.</text>
</comment>
<gene>
    <name evidence="4" type="ORF">PMAYCL1PPCAC_21564</name>
</gene>
<accession>A0AAN5CWB3</accession>
<dbReference type="AlphaFoldDB" id="A0AAN5CWB3"/>
<feature type="compositionally biased region" description="Basic and acidic residues" evidence="3">
    <location>
        <begin position="100"/>
        <end position="113"/>
    </location>
</feature>
<protein>
    <recommendedName>
        <fullName evidence="2">Succinate dehydrogenase assembly factor 4, mitochondrial</fullName>
    </recommendedName>
</protein>
<dbReference type="GO" id="GO:0005739">
    <property type="term" value="C:mitochondrion"/>
    <property type="evidence" value="ECO:0007669"/>
    <property type="project" value="TreeGrafter"/>
</dbReference>
<evidence type="ECO:0000256" key="3">
    <source>
        <dbReference type="SAM" id="MobiDB-lite"/>
    </source>
</evidence>
<evidence type="ECO:0000256" key="1">
    <source>
        <dbReference type="ARBA" id="ARBA00005701"/>
    </source>
</evidence>
<dbReference type="Proteomes" id="UP001328107">
    <property type="component" value="Unassembled WGS sequence"/>
</dbReference>
<reference evidence="5" key="1">
    <citation type="submission" date="2022-10" db="EMBL/GenBank/DDBJ databases">
        <title>Genome assembly of Pristionchus species.</title>
        <authorList>
            <person name="Yoshida K."/>
            <person name="Sommer R.J."/>
        </authorList>
    </citation>
    <scope>NUCLEOTIDE SEQUENCE [LARGE SCALE GENOMIC DNA]</scope>
    <source>
        <strain evidence="5">RS5460</strain>
    </source>
</reference>
<dbReference type="GO" id="GO:0034553">
    <property type="term" value="P:mitochondrial respiratory chain complex II assembly"/>
    <property type="evidence" value="ECO:0007669"/>
    <property type="project" value="TreeGrafter"/>
</dbReference>
<keyword evidence="5" id="KW-1185">Reference proteome</keyword>
<evidence type="ECO:0000313" key="5">
    <source>
        <dbReference type="Proteomes" id="UP001328107"/>
    </source>
</evidence>
<evidence type="ECO:0000256" key="2">
    <source>
        <dbReference type="ARBA" id="ARBA00022170"/>
    </source>
</evidence>
<proteinExistence type="inferred from homology"/>
<feature type="region of interest" description="Disordered" evidence="3">
    <location>
        <begin position="24"/>
        <end position="113"/>
    </location>
</feature>